<organism evidence="2 3">
    <name type="scientific">Planktothrix agardhii (strain NIVA-CYA 126/8)</name>
    <dbReference type="NCBI Taxonomy" id="388467"/>
    <lineage>
        <taxon>Bacteria</taxon>
        <taxon>Bacillati</taxon>
        <taxon>Cyanobacteriota</taxon>
        <taxon>Cyanophyceae</taxon>
        <taxon>Oscillatoriophycideae</taxon>
        <taxon>Oscillatoriales</taxon>
        <taxon>Microcoleaceae</taxon>
        <taxon>Planktothrix</taxon>
    </lineage>
</organism>
<keyword evidence="1" id="KW-1133">Transmembrane helix</keyword>
<dbReference type="GeneID" id="77287312"/>
<reference evidence="2 3" key="1">
    <citation type="journal article" date="2014" name="Appl. Environ. Microbiol.">
        <title>Elucidation of insertion elements encoded on plasmids and in vitro construction of shuttle vectors from the toxic cyanobacterium Planktothrix.</title>
        <authorList>
            <person name="Christiansen G."/>
            <person name="Goesmann A."/>
            <person name="Kurmayer R."/>
        </authorList>
    </citation>
    <scope>NUCLEOTIDE SEQUENCE [LARGE SCALE GENOMIC DNA]</scope>
    <source>
        <strain evidence="2 3">NIVA-CYA 126/8</strain>
    </source>
</reference>
<protein>
    <recommendedName>
        <fullName evidence="4">Molecular chaperone DnaJ</fullName>
    </recommendedName>
</protein>
<dbReference type="Pfam" id="PF11833">
    <property type="entry name" value="CPP1-like"/>
    <property type="match status" value="1"/>
</dbReference>
<evidence type="ECO:0008006" key="4">
    <source>
        <dbReference type="Google" id="ProtNLM"/>
    </source>
</evidence>
<keyword evidence="3" id="KW-1185">Reference proteome</keyword>
<keyword evidence="1" id="KW-0472">Membrane</keyword>
<dbReference type="PANTHER" id="PTHR33372">
    <property type="match status" value="1"/>
</dbReference>
<dbReference type="InterPro" id="IPR021788">
    <property type="entry name" value="CPP1-like"/>
</dbReference>
<sequence>MSEQSPYEQLGVTLDASFDEIQEARDRLKQQYIGEVKLLQSIEAAYDAILMDRLKMRQEGKIKVPERIRFPERVAPTPPSGVQPVANSKPNWLSQLLDTPSRAELLWPSGVYVTLAGLSLYSGFATSLLQLTLALGVGSCLYFLNRKENKFGRAVLLTVAGLIGGLILGSLLSSLAGAIAVERFIAFITFIVLWLVACFLR</sequence>
<dbReference type="HOGENOM" id="CLU_072193_2_0_3"/>
<dbReference type="Proteomes" id="UP000027395">
    <property type="component" value="Chromosome"/>
</dbReference>
<accession>A0A073CDH9</accession>
<evidence type="ECO:0000313" key="3">
    <source>
        <dbReference type="Proteomes" id="UP000027395"/>
    </source>
</evidence>
<feature type="transmembrane region" description="Helical" evidence="1">
    <location>
        <begin position="156"/>
        <end position="178"/>
    </location>
</feature>
<evidence type="ECO:0000256" key="1">
    <source>
        <dbReference type="SAM" id="Phobius"/>
    </source>
</evidence>
<gene>
    <name evidence="2" type="ORF">A19Y_1084</name>
</gene>
<dbReference type="AlphaFoldDB" id="A0A073CDH9"/>
<dbReference type="PATRIC" id="fig|388467.6.peg.1029"/>
<dbReference type="eggNOG" id="COG2214">
    <property type="taxonomic scope" value="Bacteria"/>
</dbReference>
<evidence type="ECO:0000313" key="2">
    <source>
        <dbReference type="EMBL" id="KEI66191.1"/>
    </source>
</evidence>
<feature type="transmembrane region" description="Helical" evidence="1">
    <location>
        <begin position="128"/>
        <end position="144"/>
    </location>
</feature>
<dbReference type="EMBL" id="CM002803">
    <property type="protein sequence ID" value="KEI66191.1"/>
    <property type="molecule type" value="Genomic_DNA"/>
</dbReference>
<dbReference type="PANTHER" id="PTHR33372:SF2">
    <property type="entry name" value="PROTEIN CHAPERONE-LIKE PROTEIN OF POR1, CHLOROPLASTIC"/>
    <property type="match status" value="1"/>
</dbReference>
<dbReference type="STRING" id="388467.A19Y_1084"/>
<dbReference type="RefSeq" id="WP_026797948.1">
    <property type="nucleotide sequence ID" value="NZ_CM002803.1"/>
</dbReference>
<feature type="transmembrane region" description="Helical" evidence="1">
    <location>
        <begin position="184"/>
        <end position="200"/>
    </location>
</feature>
<keyword evidence="1" id="KW-0812">Transmembrane</keyword>
<proteinExistence type="predicted"/>
<name>A0A073CDH9_PLAA1</name>